<accession>A0A521CK13</accession>
<reference evidence="1 2" key="1">
    <citation type="submission" date="2017-05" db="EMBL/GenBank/DDBJ databases">
        <authorList>
            <person name="Varghese N."/>
            <person name="Submissions S."/>
        </authorList>
    </citation>
    <scope>NUCLEOTIDE SEQUENCE [LARGE SCALE GENOMIC DNA]</scope>
    <source>
        <strain evidence="1 2">DSM 45474</strain>
    </source>
</reference>
<gene>
    <name evidence="1" type="ORF">SAMN06264849_10438</name>
</gene>
<dbReference type="RefSeq" id="WP_142505123.1">
    <property type="nucleotide sequence ID" value="NZ_FXTI01000004.1"/>
</dbReference>
<sequence>MELLEREMARDMLMTERQLAQCFLQTEMGCSNQDLREGLHPMQMETKELHHRLSNTMQQKGWLQTSVAGQQEIESLILHWEQQALKQPTLGEGKQKQH</sequence>
<keyword evidence="2" id="KW-1185">Reference proteome</keyword>
<dbReference type="OrthoDB" id="1685263at2"/>
<dbReference type="AlphaFoldDB" id="A0A521CK13"/>
<organism evidence="1 2">
    <name type="scientific">Melghirimyces algeriensis</name>
    <dbReference type="NCBI Taxonomy" id="910412"/>
    <lineage>
        <taxon>Bacteria</taxon>
        <taxon>Bacillati</taxon>
        <taxon>Bacillota</taxon>
        <taxon>Bacilli</taxon>
        <taxon>Bacillales</taxon>
        <taxon>Thermoactinomycetaceae</taxon>
        <taxon>Melghirimyces</taxon>
    </lineage>
</organism>
<name>A0A521CK13_9BACL</name>
<dbReference type="Pfam" id="PF07875">
    <property type="entry name" value="Coat_F"/>
    <property type="match status" value="1"/>
</dbReference>
<dbReference type="EMBL" id="FXTI01000004">
    <property type="protein sequence ID" value="SMO59764.1"/>
    <property type="molecule type" value="Genomic_DNA"/>
</dbReference>
<dbReference type="Proteomes" id="UP000315636">
    <property type="component" value="Unassembled WGS sequence"/>
</dbReference>
<evidence type="ECO:0000313" key="1">
    <source>
        <dbReference type="EMBL" id="SMO59764.1"/>
    </source>
</evidence>
<evidence type="ECO:0000313" key="2">
    <source>
        <dbReference type="Proteomes" id="UP000315636"/>
    </source>
</evidence>
<dbReference type="InterPro" id="IPR012851">
    <property type="entry name" value="Spore_coat_CotF-like"/>
</dbReference>
<proteinExistence type="predicted"/>
<protein>
    <submittedName>
        <fullName evidence="1">Coat F domain-containing protein</fullName>
    </submittedName>
</protein>